<dbReference type="Pfam" id="PF00989">
    <property type="entry name" value="PAS"/>
    <property type="match status" value="1"/>
</dbReference>
<dbReference type="PROSITE" id="PS50112">
    <property type="entry name" value="PAS"/>
    <property type="match status" value="1"/>
</dbReference>
<evidence type="ECO:0000256" key="1">
    <source>
        <dbReference type="SAM" id="MobiDB-lite"/>
    </source>
</evidence>
<organism evidence="3 4">
    <name type="scientific">Streptomyces lydicamycinicus</name>
    <dbReference type="NCBI Taxonomy" id="1546107"/>
    <lineage>
        <taxon>Bacteria</taxon>
        <taxon>Bacillati</taxon>
        <taxon>Actinomycetota</taxon>
        <taxon>Actinomycetes</taxon>
        <taxon>Kitasatosporales</taxon>
        <taxon>Streptomycetaceae</taxon>
        <taxon>Streptomyces</taxon>
    </lineage>
</organism>
<protein>
    <recommendedName>
        <fullName evidence="2">PAS domain-containing protein</fullName>
    </recommendedName>
</protein>
<gene>
    <name evidence="3" type="ORF">TPA0598_13_00360</name>
</gene>
<dbReference type="InterPro" id="IPR013656">
    <property type="entry name" value="PAS_4"/>
</dbReference>
<dbReference type="Proteomes" id="UP000048965">
    <property type="component" value="Unassembled WGS sequence"/>
</dbReference>
<feature type="domain" description="PAS" evidence="2">
    <location>
        <begin position="17"/>
        <end position="88"/>
    </location>
</feature>
<dbReference type="Pfam" id="PF08448">
    <property type="entry name" value="PAS_4"/>
    <property type="match status" value="1"/>
</dbReference>
<feature type="region of interest" description="Disordered" evidence="1">
    <location>
        <begin position="1"/>
        <end position="22"/>
    </location>
</feature>
<dbReference type="InterPro" id="IPR000014">
    <property type="entry name" value="PAS"/>
</dbReference>
<evidence type="ECO:0000259" key="2">
    <source>
        <dbReference type="PROSITE" id="PS50112"/>
    </source>
</evidence>
<dbReference type="SMART" id="SM00091">
    <property type="entry name" value="PAS"/>
    <property type="match status" value="2"/>
</dbReference>
<comment type="caution">
    <text evidence="3">The sequence shown here is derived from an EMBL/GenBank/DDBJ whole genome shotgun (WGS) entry which is preliminary data.</text>
</comment>
<reference evidence="4" key="1">
    <citation type="submission" date="2014-09" db="EMBL/GenBank/DDBJ databases">
        <title>Whole genome shotgun sequence of Streptomyces sp. NBRC 110027.</title>
        <authorList>
            <person name="Komaki H."/>
            <person name="Ichikawa N."/>
            <person name="Katano-Makiyama Y."/>
            <person name="Hosoyama A."/>
            <person name="Hashimoto M."/>
            <person name="Uohara A."/>
            <person name="Kitahashi Y."/>
            <person name="Ohji S."/>
            <person name="Kimura A."/>
            <person name="Yamazoe A."/>
            <person name="Igarashi Y."/>
            <person name="Fujita N."/>
        </authorList>
    </citation>
    <scope>NUCLEOTIDE SEQUENCE [LARGE SCALE GENOMIC DNA]</scope>
    <source>
        <strain evidence="4">NBRC 110027</strain>
    </source>
</reference>
<evidence type="ECO:0000313" key="4">
    <source>
        <dbReference type="Proteomes" id="UP000048965"/>
    </source>
</evidence>
<sequence length="250" mass="27850">MSTADGRPADAGQPEERSSQPSGLMDLLGVAAVLLDADGRIVLWSPEAEELFGYTSEEALGQYAAPLLVHEQHWDLMIKLFAEVMATGERWAGAFPIRHKDGSTRLVEFRNMRLLDDLGDFYTLGMATDRSRLREVDRDLALSTRLISQSPIGLAILDTDLRYVAVNPALERMHGILAEDHLGRHYREIMTAAKFEGPEAGMRQVLKTGAPMIDEYTIVGHTPAHPHMHAWSISLYGWTRVASPPPWPPR</sequence>
<dbReference type="Gene3D" id="3.30.450.20">
    <property type="entry name" value="PAS domain"/>
    <property type="match status" value="2"/>
</dbReference>
<dbReference type="NCBIfam" id="TIGR00229">
    <property type="entry name" value="sensory_box"/>
    <property type="match status" value="2"/>
</dbReference>
<accession>A0A0P4RGE8</accession>
<keyword evidence="4" id="KW-1185">Reference proteome</keyword>
<dbReference type="PANTHER" id="PTHR44757">
    <property type="entry name" value="DIGUANYLATE CYCLASE DGCP"/>
    <property type="match status" value="1"/>
</dbReference>
<evidence type="ECO:0000313" key="3">
    <source>
        <dbReference type="EMBL" id="GAO12852.1"/>
    </source>
</evidence>
<dbReference type="PANTHER" id="PTHR44757:SF2">
    <property type="entry name" value="BIOFILM ARCHITECTURE MAINTENANCE PROTEIN MBAA"/>
    <property type="match status" value="1"/>
</dbReference>
<dbReference type="EMBL" id="BBNO01000013">
    <property type="protein sequence ID" value="GAO12852.1"/>
    <property type="molecule type" value="Genomic_DNA"/>
</dbReference>
<dbReference type="InterPro" id="IPR035965">
    <property type="entry name" value="PAS-like_dom_sf"/>
</dbReference>
<dbReference type="InterPro" id="IPR013767">
    <property type="entry name" value="PAS_fold"/>
</dbReference>
<dbReference type="CDD" id="cd00130">
    <property type="entry name" value="PAS"/>
    <property type="match status" value="1"/>
</dbReference>
<dbReference type="InterPro" id="IPR052155">
    <property type="entry name" value="Biofilm_reg_signaling"/>
</dbReference>
<dbReference type="SUPFAM" id="SSF55785">
    <property type="entry name" value="PYP-like sensor domain (PAS domain)"/>
    <property type="match status" value="2"/>
</dbReference>
<reference evidence="3 4" key="2">
    <citation type="journal article" date="2015" name="Stand. Genomic Sci.">
        <title>Draft genome sequence of marine-derived Streptomyces sp. TP-A0598, a producer of anti-MRSA antibiotic lydicamycins.</title>
        <authorList>
            <person name="Komaki H."/>
            <person name="Ichikawa N."/>
            <person name="Hosoyama A."/>
            <person name="Fujita N."/>
            <person name="Igarashi Y."/>
        </authorList>
    </citation>
    <scope>NUCLEOTIDE SEQUENCE [LARGE SCALE GENOMIC DNA]</scope>
    <source>
        <strain evidence="3 4">NBRC 110027</strain>
    </source>
</reference>
<dbReference type="AlphaFoldDB" id="A0A0P4RGE8"/>
<name>A0A0P4RGE8_9ACTN</name>
<dbReference type="GO" id="GO:0006355">
    <property type="term" value="P:regulation of DNA-templated transcription"/>
    <property type="evidence" value="ECO:0007669"/>
    <property type="project" value="InterPro"/>
</dbReference>
<proteinExistence type="predicted"/>